<dbReference type="PANTHER" id="PTHR30469">
    <property type="entry name" value="MULTIDRUG RESISTANCE PROTEIN MDTA"/>
    <property type="match status" value="1"/>
</dbReference>
<dbReference type="Pfam" id="PF25954">
    <property type="entry name" value="Beta-barrel_RND_2"/>
    <property type="match status" value="1"/>
</dbReference>
<sequence>MKTFVKAAAVAVALVAAGCGGGNKPVVPQASAAQVVQKPVGVRAVTPATQLESSVLRATGSVRSKQAATLSAQASGTLTRVSVDAGDTVKRGQVLAQLDTSNARIAVNQARASKAAADAALDGATSELERTRVLAQSGSLPRASLDKAEVGFRQAQAQAQQAAAALDSAQESVRDATLTAPFDGVITSRGRNEGDYVSPGTAIFGLVNTQSLEVRAPVPESLVDRVSVGAVVKGTLNPSGAPFEARVKSLGATIDEQTRTVEVLAEVLPAKDSGARLRAGALVELDFSSVAASGGAPEQAGLFLPTQAVNARGQQGFVWVVQDGKAQRRDVKVERVLPGFVRVVHGLGPAERVVADASLPLQDGTALQVVQ</sequence>
<dbReference type="InterPro" id="IPR006143">
    <property type="entry name" value="RND_pump_MFP"/>
</dbReference>
<name>A0A3A8KIU2_9BACT</name>
<feature type="domain" description="Multidrug resistance protein MdtA-like alpha-helical hairpin" evidence="3">
    <location>
        <begin position="107"/>
        <end position="170"/>
    </location>
</feature>
<comment type="similarity">
    <text evidence="1">Belongs to the membrane fusion protein (MFP) (TC 8.A.1) family.</text>
</comment>
<dbReference type="InterPro" id="IPR058637">
    <property type="entry name" value="YknX-like_C"/>
</dbReference>
<dbReference type="EMBL" id="RAWE01000001">
    <property type="protein sequence ID" value="RKH07850.1"/>
    <property type="molecule type" value="Genomic_DNA"/>
</dbReference>
<feature type="domain" description="CusB-like beta-barrel" evidence="5">
    <location>
        <begin position="214"/>
        <end position="289"/>
    </location>
</feature>
<dbReference type="Pfam" id="PF25917">
    <property type="entry name" value="BSH_RND"/>
    <property type="match status" value="1"/>
</dbReference>
<dbReference type="SUPFAM" id="SSF111369">
    <property type="entry name" value="HlyD-like secretion proteins"/>
    <property type="match status" value="1"/>
</dbReference>
<accession>A0A3A8KIU2</accession>
<evidence type="ECO:0000256" key="2">
    <source>
        <dbReference type="SAM" id="SignalP"/>
    </source>
</evidence>
<dbReference type="InterPro" id="IPR058624">
    <property type="entry name" value="MdtA-like_HH"/>
</dbReference>
<evidence type="ECO:0000313" key="8">
    <source>
        <dbReference type="Proteomes" id="UP000268313"/>
    </source>
</evidence>
<evidence type="ECO:0000313" key="7">
    <source>
        <dbReference type="EMBL" id="RKH07850.1"/>
    </source>
</evidence>
<dbReference type="Gene3D" id="2.40.30.170">
    <property type="match status" value="1"/>
</dbReference>
<feature type="chain" id="PRO_5017221007" evidence="2">
    <location>
        <begin position="22"/>
        <end position="371"/>
    </location>
</feature>
<dbReference type="Gene3D" id="2.40.50.100">
    <property type="match status" value="1"/>
</dbReference>
<organism evidence="7 8">
    <name type="scientific">Corallococcus carmarthensis</name>
    <dbReference type="NCBI Taxonomy" id="2316728"/>
    <lineage>
        <taxon>Bacteria</taxon>
        <taxon>Pseudomonadati</taxon>
        <taxon>Myxococcota</taxon>
        <taxon>Myxococcia</taxon>
        <taxon>Myxococcales</taxon>
        <taxon>Cystobacterineae</taxon>
        <taxon>Myxococcaceae</taxon>
        <taxon>Corallococcus</taxon>
    </lineage>
</organism>
<dbReference type="Pfam" id="PF25876">
    <property type="entry name" value="HH_MFP_RND"/>
    <property type="match status" value="1"/>
</dbReference>
<evidence type="ECO:0000259" key="4">
    <source>
        <dbReference type="Pfam" id="PF25917"/>
    </source>
</evidence>
<evidence type="ECO:0000259" key="3">
    <source>
        <dbReference type="Pfam" id="PF25876"/>
    </source>
</evidence>
<dbReference type="OrthoDB" id="5380662at2"/>
<dbReference type="GO" id="GO:0015562">
    <property type="term" value="F:efflux transmembrane transporter activity"/>
    <property type="evidence" value="ECO:0007669"/>
    <property type="project" value="TreeGrafter"/>
</dbReference>
<dbReference type="PROSITE" id="PS51257">
    <property type="entry name" value="PROKAR_LIPOPROTEIN"/>
    <property type="match status" value="1"/>
</dbReference>
<evidence type="ECO:0000259" key="5">
    <source>
        <dbReference type="Pfam" id="PF25954"/>
    </source>
</evidence>
<proteinExistence type="inferred from homology"/>
<keyword evidence="2" id="KW-0732">Signal</keyword>
<dbReference type="AlphaFoldDB" id="A0A3A8KIU2"/>
<dbReference type="PANTHER" id="PTHR30469:SF15">
    <property type="entry name" value="HLYD FAMILY OF SECRETION PROTEINS"/>
    <property type="match status" value="1"/>
</dbReference>
<evidence type="ECO:0000259" key="6">
    <source>
        <dbReference type="Pfam" id="PF25989"/>
    </source>
</evidence>
<reference evidence="8" key="1">
    <citation type="submission" date="2018-09" db="EMBL/GenBank/DDBJ databases">
        <authorList>
            <person name="Livingstone P.G."/>
            <person name="Whitworth D.E."/>
        </authorList>
    </citation>
    <scope>NUCLEOTIDE SEQUENCE [LARGE SCALE GENOMIC DNA]</scope>
    <source>
        <strain evidence="8">CA043D</strain>
    </source>
</reference>
<dbReference type="Pfam" id="PF25989">
    <property type="entry name" value="YknX_C"/>
    <property type="match status" value="1"/>
</dbReference>
<comment type="caution">
    <text evidence="7">The sequence shown here is derived from an EMBL/GenBank/DDBJ whole genome shotgun (WGS) entry which is preliminary data.</text>
</comment>
<evidence type="ECO:0000256" key="1">
    <source>
        <dbReference type="ARBA" id="ARBA00009477"/>
    </source>
</evidence>
<feature type="signal peptide" evidence="2">
    <location>
        <begin position="1"/>
        <end position="21"/>
    </location>
</feature>
<dbReference type="InterPro" id="IPR058792">
    <property type="entry name" value="Beta-barrel_RND_2"/>
</dbReference>
<dbReference type="Gene3D" id="2.40.420.20">
    <property type="match status" value="1"/>
</dbReference>
<feature type="domain" description="Multidrug resistance protein MdtA-like barrel-sandwich hybrid" evidence="4">
    <location>
        <begin position="67"/>
        <end position="204"/>
    </location>
</feature>
<dbReference type="Gene3D" id="1.10.287.470">
    <property type="entry name" value="Helix hairpin bin"/>
    <property type="match status" value="1"/>
</dbReference>
<keyword evidence="8" id="KW-1185">Reference proteome</keyword>
<dbReference type="InterPro" id="IPR058625">
    <property type="entry name" value="MdtA-like_BSH"/>
</dbReference>
<dbReference type="RefSeq" id="WP_120600439.1">
    <property type="nucleotide sequence ID" value="NZ_RAWE01000001.1"/>
</dbReference>
<feature type="domain" description="YknX-like C-terminal permuted SH3-like" evidence="6">
    <location>
        <begin position="302"/>
        <end position="368"/>
    </location>
</feature>
<gene>
    <name evidence="7" type="ORF">D7X32_00125</name>
</gene>
<dbReference type="Proteomes" id="UP000268313">
    <property type="component" value="Unassembled WGS sequence"/>
</dbReference>
<dbReference type="NCBIfam" id="TIGR01730">
    <property type="entry name" value="RND_mfp"/>
    <property type="match status" value="1"/>
</dbReference>
<protein>
    <submittedName>
        <fullName evidence="7">Efflux RND transporter periplasmic adaptor subunit</fullName>
    </submittedName>
</protein>
<dbReference type="GO" id="GO:1990281">
    <property type="term" value="C:efflux pump complex"/>
    <property type="evidence" value="ECO:0007669"/>
    <property type="project" value="TreeGrafter"/>
</dbReference>